<dbReference type="Gene3D" id="3.90.440.10">
    <property type="entry name" value="Nitric Oxide Synthase,Heme Domain,Chain A domain 2"/>
    <property type="match status" value="1"/>
</dbReference>
<evidence type="ECO:0000256" key="1">
    <source>
        <dbReference type="ARBA" id="ARBA00022617"/>
    </source>
</evidence>
<dbReference type="InterPro" id="IPR050607">
    <property type="entry name" value="NOS"/>
</dbReference>
<keyword evidence="4" id="KW-0408">Iron</keyword>
<dbReference type="GO" id="GO:0004517">
    <property type="term" value="F:nitric-oxide synthase activity"/>
    <property type="evidence" value="ECO:0007669"/>
    <property type="project" value="InterPro"/>
</dbReference>
<keyword evidence="3" id="KW-0560">Oxidoreductase</keyword>
<feature type="domain" description="Nitric oxide synthase (NOS)" evidence="5">
    <location>
        <begin position="38"/>
        <end position="355"/>
    </location>
</feature>
<evidence type="ECO:0000256" key="2">
    <source>
        <dbReference type="ARBA" id="ARBA00022723"/>
    </source>
</evidence>
<dbReference type="AlphaFoldDB" id="A0A9X2E1D8"/>
<evidence type="ECO:0000256" key="4">
    <source>
        <dbReference type="ARBA" id="ARBA00023004"/>
    </source>
</evidence>
<keyword evidence="7" id="KW-1185">Reference proteome</keyword>
<name>A0A9X2E1D8_9NOCA</name>
<organism evidence="6 7">
    <name type="scientific">Nocardia pulmonis</name>
    <dbReference type="NCBI Taxonomy" id="2951408"/>
    <lineage>
        <taxon>Bacteria</taxon>
        <taxon>Bacillati</taxon>
        <taxon>Actinomycetota</taxon>
        <taxon>Actinomycetes</taxon>
        <taxon>Mycobacteriales</taxon>
        <taxon>Nocardiaceae</taxon>
        <taxon>Nocardia</taxon>
    </lineage>
</organism>
<evidence type="ECO:0000259" key="5">
    <source>
        <dbReference type="Pfam" id="PF02898"/>
    </source>
</evidence>
<dbReference type="GO" id="GO:0006809">
    <property type="term" value="P:nitric oxide biosynthetic process"/>
    <property type="evidence" value="ECO:0007669"/>
    <property type="project" value="InterPro"/>
</dbReference>
<keyword evidence="1" id="KW-0349">Heme</keyword>
<dbReference type="Gene3D" id="3.90.340.10">
    <property type="entry name" value="Nitric Oxide Synthase, Chain A, domain 1"/>
    <property type="match status" value="1"/>
</dbReference>
<dbReference type="Gene3D" id="3.90.1230.10">
    <property type="entry name" value="Nitric Oxide Synthase, Chain A, domain 3"/>
    <property type="match status" value="1"/>
</dbReference>
<keyword evidence="2" id="KW-0479">Metal-binding</keyword>
<dbReference type="InterPro" id="IPR004030">
    <property type="entry name" value="NOS_N"/>
</dbReference>
<dbReference type="InterPro" id="IPR044944">
    <property type="entry name" value="NOS_dom_3"/>
</dbReference>
<dbReference type="InterPro" id="IPR036119">
    <property type="entry name" value="NOS_N_sf"/>
</dbReference>
<protein>
    <submittedName>
        <fullName evidence="6">Nitric oxide synthase oxygenase</fullName>
    </submittedName>
</protein>
<evidence type="ECO:0000256" key="3">
    <source>
        <dbReference type="ARBA" id="ARBA00023002"/>
    </source>
</evidence>
<reference evidence="6" key="1">
    <citation type="submission" date="2022-06" db="EMBL/GenBank/DDBJ databases">
        <title>Novel species in genus nocardia.</title>
        <authorList>
            <person name="Li F."/>
        </authorList>
    </citation>
    <scope>NUCLEOTIDE SEQUENCE</scope>
    <source>
        <strain evidence="6">CDC141</strain>
    </source>
</reference>
<sequence length="381" mass="42911">MPIDPALLEQLGDCDEFFRLPELAHLPPDRRRVALAILASTGSYWQTAEEIAIGARLAWRNADRCVGRAMWRALTLRDARHVRTPRELAEACWDYMAAATNGGAIRPMILVGPPRPVGGDGMHILSPQLIRYAGYRNPDGSVTGDPLHIELTELAEDLGWHGERTPFDILPVMIHSADRSIDWFEVPREVVLEVAIEHPEFDWFADLGLKWHALPAISNMRLEVGGLSYLTVFSGNFVETEIASRNLTDANRYNTLPLIGELMGLDQSHERTLWRDRALVELNRAVLHSFRKAGARIVDHHSVAKQFCDHVDREKAAGRGCPTDWSWVNPPISSGLTPTFHRYYDPPDPDLRPAFVRDEVSDLALRSLARRRAEYDLANAP</sequence>
<dbReference type="GO" id="GO:0046872">
    <property type="term" value="F:metal ion binding"/>
    <property type="evidence" value="ECO:0007669"/>
    <property type="project" value="UniProtKB-KW"/>
</dbReference>
<proteinExistence type="predicted"/>
<dbReference type="Pfam" id="PF02898">
    <property type="entry name" value="NO_synthase"/>
    <property type="match status" value="1"/>
</dbReference>
<dbReference type="PANTHER" id="PTHR43410:SF1">
    <property type="entry name" value="NITRIC OXIDE SYNTHASE"/>
    <property type="match status" value="1"/>
</dbReference>
<evidence type="ECO:0000313" key="7">
    <source>
        <dbReference type="Proteomes" id="UP001139157"/>
    </source>
</evidence>
<dbReference type="RefSeq" id="WP_251909252.1">
    <property type="nucleotide sequence ID" value="NZ_JAMRXG010000001.1"/>
</dbReference>
<dbReference type="SUPFAM" id="SSF56512">
    <property type="entry name" value="Nitric oxide (NO) synthase oxygenase domain"/>
    <property type="match status" value="1"/>
</dbReference>
<gene>
    <name evidence="6" type="ORF">NDR86_02770</name>
</gene>
<dbReference type="Proteomes" id="UP001139157">
    <property type="component" value="Unassembled WGS sequence"/>
</dbReference>
<dbReference type="InterPro" id="IPR044940">
    <property type="entry name" value="NOS_dom_2"/>
</dbReference>
<dbReference type="EMBL" id="JAMRXG010000001">
    <property type="protein sequence ID" value="MCM6772394.1"/>
    <property type="molecule type" value="Genomic_DNA"/>
</dbReference>
<dbReference type="PANTHER" id="PTHR43410">
    <property type="entry name" value="NITRIC OXIDE SYNTHASE OXYGENASE"/>
    <property type="match status" value="1"/>
</dbReference>
<comment type="caution">
    <text evidence="6">The sequence shown here is derived from an EMBL/GenBank/DDBJ whole genome shotgun (WGS) entry which is preliminary data.</text>
</comment>
<dbReference type="InterPro" id="IPR044943">
    <property type="entry name" value="NOS_dom_1"/>
</dbReference>
<evidence type="ECO:0000313" key="6">
    <source>
        <dbReference type="EMBL" id="MCM6772394.1"/>
    </source>
</evidence>
<accession>A0A9X2E1D8</accession>